<feature type="chain" id="PRO_5034612413" evidence="1">
    <location>
        <begin position="19"/>
        <end position="381"/>
    </location>
</feature>
<dbReference type="SUPFAM" id="SSF88713">
    <property type="entry name" value="Glycoside hydrolase/deacetylase"/>
    <property type="match status" value="1"/>
</dbReference>
<dbReference type="GO" id="GO:0005975">
    <property type="term" value="P:carbohydrate metabolic process"/>
    <property type="evidence" value="ECO:0007669"/>
    <property type="project" value="InterPro"/>
</dbReference>
<name>A0A8B8IMV7_VANTA</name>
<organism evidence="3 4">
    <name type="scientific">Vanessa tameamea</name>
    <name type="common">Kamehameha butterfly</name>
    <dbReference type="NCBI Taxonomy" id="334116"/>
    <lineage>
        <taxon>Eukaryota</taxon>
        <taxon>Metazoa</taxon>
        <taxon>Ecdysozoa</taxon>
        <taxon>Arthropoda</taxon>
        <taxon>Hexapoda</taxon>
        <taxon>Insecta</taxon>
        <taxon>Pterygota</taxon>
        <taxon>Neoptera</taxon>
        <taxon>Endopterygota</taxon>
        <taxon>Lepidoptera</taxon>
        <taxon>Glossata</taxon>
        <taxon>Ditrysia</taxon>
        <taxon>Papilionoidea</taxon>
        <taxon>Nymphalidae</taxon>
        <taxon>Nymphalinae</taxon>
        <taxon>Vanessa</taxon>
    </lineage>
</organism>
<dbReference type="CDD" id="cd10975">
    <property type="entry name" value="CE4_CDA_like_2"/>
    <property type="match status" value="1"/>
</dbReference>
<keyword evidence="3" id="KW-1185">Reference proteome</keyword>
<protein>
    <submittedName>
        <fullName evidence="4">Chitin deacetylase 8</fullName>
    </submittedName>
</protein>
<dbReference type="GeneID" id="113401923"/>
<feature type="domain" description="NodB homology" evidence="2">
    <location>
        <begin position="53"/>
        <end position="178"/>
    </location>
</feature>
<keyword evidence="1" id="KW-0732">Signal</keyword>
<sequence>MKFASVALFLALIAFAYARELQLAEPCDEDICKAPMCRCSSVNIPGGLAPRDTPQFVTLTFDDAVTVSNIATYRSLLYNRKNKNNCPIGTTFFVTHEYTDYTIVNELYNRGFEIALHSISHKADQEYWRDASYERLMREIGDQKHQVAHFANIPINSIHGLRSPFLQMSGNTTYQMMASADLTYDLSWPTIKYTNPGLWPYTLHYQSIQDCIIPPCPTASLPGTWIIPMISWSDLEGGPCSMVDTCYYNPGPDNEEGWFNLILKNFERHYLNNRAPFGFFIHEWYVRINPGLGRALTRFLDMINNLNDVFMVNANEVINWVQNPITVDQYAKRQCKSWTPSQCRQTACNGITGNHTEKIYYMRVCRNCPRVYPWLNNPLGE</sequence>
<gene>
    <name evidence="4" type="primary">LOC113401923</name>
</gene>
<evidence type="ECO:0000313" key="3">
    <source>
        <dbReference type="Proteomes" id="UP001652626"/>
    </source>
</evidence>
<dbReference type="InterPro" id="IPR011330">
    <property type="entry name" value="Glyco_hydro/deAcase_b/a-brl"/>
</dbReference>
<dbReference type="PANTHER" id="PTHR45985">
    <property type="match status" value="1"/>
</dbReference>
<reference evidence="4" key="1">
    <citation type="submission" date="2025-08" db="UniProtKB">
        <authorList>
            <consortium name="RefSeq"/>
        </authorList>
    </citation>
    <scope>IDENTIFICATION</scope>
    <source>
        <tissue evidence="4">Whole body</tissue>
    </source>
</reference>
<dbReference type="Proteomes" id="UP001652626">
    <property type="component" value="Chromosome 23"/>
</dbReference>
<dbReference type="RefSeq" id="XP_026497787.1">
    <property type="nucleotide sequence ID" value="XM_026642002.2"/>
</dbReference>
<evidence type="ECO:0000256" key="1">
    <source>
        <dbReference type="SAM" id="SignalP"/>
    </source>
</evidence>
<dbReference type="InterPro" id="IPR052740">
    <property type="entry name" value="CE4"/>
</dbReference>
<evidence type="ECO:0000259" key="2">
    <source>
        <dbReference type="Pfam" id="PF01522"/>
    </source>
</evidence>
<dbReference type="AlphaFoldDB" id="A0A8B8IMV7"/>
<dbReference type="Gene3D" id="3.20.20.370">
    <property type="entry name" value="Glycoside hydrolase/deacetylase"/>
    <property type="match status" value="1"/>
</dbReference>
<dbReference type="OrthoDB" id="504708at2759"/>
<dbReference type="GO" id="GO:0016810">
    <property type="term" value="F:hydrolase activity, acting on carbon-nitrogen (but not peptide) bonds"/>
    <property type="evidence" value="ECO:0007669"/>
    <property type="project" value="InterPro"/>
</dbReference>
<evidence type="ECO:0000313" key="4">
    <source>
        <dbReference type="RefSeq" id="XP_026497787.1"/>
    </source>
</evidence>
<dbReference type="Pfam" id="PF01522">
    <property type="entry name" value="Polysacc_deac_1"/>
    <property type="match status" value="1"/>
</dbReference>
<proteinExistence type="predicted"/>
<accession>A0A8B8IMV7</accession>
<feature type="signal peptide" evidence="1">
    <location>
        <begin position="1"/>
        <end position="18"/>
    </location>
</feature>
<dbReference type="InterPro" id="IPR002509">
    <property type="entry name" value="NODB_dom"/>
</dbReference>
<dbReference type="OMA" id="NDYTLTN"/>
<dbReference type="PANTHER" id="PTHR45985:SF8">
    <property type="entry name" value="CHITIN DEACETYLASE-LIKE 9, ISOFORM A"/>
    <property type="match status" value="1"/>
</dbReference>